<evidence type="ECO:0000313" key="4">
    <source>
        <dbReference type="EMBL" id="KAF5362388.1"/>
    </source>
</evidence>
<feature type="compositionally biased region" description="Basic residues" evidence="3">
    <location>
        <begin position="440"/>
        <end position="458"/>
    </location>
</feature>
<dbReference type="PANTHER" id="PTHR46771">
    <property type="entry name" value="DETERIN"/>
    <property type="match status" value="1"/>
</dbReference>
<feature type="compositionally biased region" description="Low complexity" evidence="3">
    <location>
        <begin position="211"/>
        <end position="233"/>
    </location>
</feature>
<feature type="compositionally biased region" description="Low complexity" evidence="3">
    <location>
        <begin position="829"/>
        <end position="841"/>
    </location>
</feature>
<evidence type="ECO:0000256" key="1">
    <source>
        <dbReference type="ARBA" id="ARBA00022723"/>
    </source>
</evidence>
<feature type="compositionally biased region" description="Low complexity" evidence="3">
    <location>
        <begin position="565"/>
        <end position="577"/>
    </location>
</feature>
<sequence length="1185" mass="130045">MECLQNRIESFNKPVRVQNASKTGAAKNIKWPHPPSFIAKPETLAEAGFYFDPSYGDRDNVTCFVCGKELGGWEENDDPFEIHWNKCAKTCAWAVVRCALKDDLDASGRYAFTDKNRLPASKLLEKARQQIYTVGDGWIHDQVRGHGANSKRMAKAGFVFTPEDPGDDLATCLYCSLSLSGWDSTDDPLEEHRKRNGTTCPFFVGTLSSSSSLAASTTAKPTRSSSSSSLNSSKPPPSSRASTATGARGRSRSGMPDIFEDTIEPLAPPAPTKPSSKKASSSSSSKSKSKSRSRSRKTMTAVEEEPEPEDEDENLQEDEEEEVEVKKKSRASTRSASRSVSRNSRKASSSRGRNKKPDPPIVEEEIAEEEEEGTGADEREQEGEEEEAITAATTKSTASKKGTGSSRSRKSTKPKLTTKAVEEEDAEEDGREQETLAKSAKSKKSSKSSSRSQKKKSTVVHSPSIEDYATAPEEAPEDDDNNDDEGEGEGEGEEEDSSPVVQPSKPSGVAKKTGKGKSSTASSRPTNARGSKKVTTVEIDDEEDDDEEEKELGRSTKSKSKKSKASTSSRSTTTATAIKQKSSKKPLSIEVEEDDEDELGREEVEEQEKPKKASASSRATTATAAAKRKKSTKDDFIEEEISEPQPAKSRSKKKPLASSASIISVTTTISTDQDNDEVEEAEAPKKKNSSSRSRAVSKSVPKKTRAQSSRVPEDEEIEEPVVVKSTRPGKERHVAEVEADEDEEMQEVIVPRIEKKVMKGKKKKQVDEDEDAEMEVVSTSSNKPLSSVKSARSVFEKPTRESAGEDEETTLTLKAQPSISEQSAKGKSKSTTKPNTSTKATLATEQPFKPSATIPPSNGWPFGSTTKWEQPASQISSDSDSDVEMEDATIVRKMKKRVSSERIRLPSPPQPQPSRAHTEEATDSEDEVQASLADVDLDDANDADAEMHDDVVTQPQSQPQSPEDRPPVREVPQEQNHQNDHHDDEAISFAPRLVMKSKEQELQRSRTPDLIPFQNVTAESRVVSGFGGESEQNLKTPRTPPKKKNLVFESIVVPSLPTATTRTSVNSRLEPESTADADAKPFTTAPSVSHQQAPTTEKSEEIGSGHKEPTQGEDQPIIPQFTPFLSKLPFTPLQMLSDAELDMTVEEWIRYQMEVEYDRFKRDGERELARFRKGAEEVRKVIEGL</sequence>
<feature type="compositionally biased region" description="Acidic residues" evidence="3">
    <location>
        <begin position="590"/>
        <end position="606"/>
    </location>
</feature>
<evidence type="ECO:0008006" key="6">
    <source>
        <dbReference type="Google" id="ProtNLM"/>
    </source>
</evidence>
<feature type="compositionally biased region" description="Low complexity" evidence="3">
    <location>
        <begin position="332"/>
        <end position="351"/>
    </location>
</feature>
<feature type="compositionally biased region" description="Low complexity" evidence="3">
    <location>
        <begin position="277"/>
        <end position="286"/>
    </location>
</feature>
<evidence type="ECO:0000256" key="2">
    <source>
        <dbReference type="ARBA" id="ARBA00022833"/>
    </source>
</evidence>
<feature type="compositionally biased region" description="Polar residues" evidence="3">
    <location>
        <begin position="863"/>
        <end position="875"/>
    </location>
</feature>
<dbReference type="Proteomes" id="UP000559027">
    <property type="component" value="Unassembled WGS sequence"/>
</dbReference>
<feature type="compositionally biased region" description="Polar residues" evidence="3">
    <location>
        <begin position="778"/>
        <end position="790"/>
    </location>
</feature>
<dbReference type="OrthoDB" id="2196114at2759"/>
<feature type="region of interest" description="Disordered" evidence="3">
    <location>
        <begin position="1022"/>
        <end position="1118"/>
    </location>
</feature>
<feature type="compositionally biased region" description="Basic and acidic residues" evidence="3">
    <location>
        <begin position="1097"/>
        <end position="1110"/>
    </location>
</feature>
<feature type="compositionally biased region" description="Low complexity" evidence="3">
    <location>
        <begin position="613"/>
        <end position="625"/>
    </location>
</feature>
<dbReference type="Gene3D" id="1.10.1170.10">
    <property type="entry name" value="Inhibitor Of Apoptosis Protein (2mihbC-IAP-1), Chain A"/>
    <property type="match status" value="2"/>
</dbReference>
<feature type="compositionally biased region" description="Basic residues" evidence="3">
    <location>
        <begin position="287"/>
        <end position="297"/>
    </location>
</feature>
<dbReference type="InterPro" id="IPR001370">
    <property type="entry name" value="BIR_rpt"/>
</dbReference>
<organism evidence="4 5">
    <name type="scientific">Leucocoprinus leucothites</name>
    <dbReference type="NCBI Taxonomy" id="201217"/>
    <lineage>
        <taxon>Eukaryota</taxon>
        <taxon>Fungi</taxon>
        <taxon>Dikarya</taxon>
        <taxon>Basidiomycota</taxon>
        <taxon>Agaricomycotina</taxon>
        <taxon>Agaricomycetes</taxon>
        <taxon>Agaricomycetidae</taxon>
        <taxon>Agaricales</taxon>
        <taxon>Agaricineae</taxon>
        <taxon>Agaricaceae</taxon>
        <taxon>Leucocoprinus</taxon>
    </lineage>
</organism>
<reference evidence="4 5" key="1">
    <citation type="journal article" date="2020" name="ISME J.">
        <title>Uncovering the hidden diversity of litter-decomposition mechanisms in mushroom-forming fungi.</title>
        <authorList>
            <person name="Floudas D."/>
            <person name="Bentzer J."/>
            <person name="Ahren D."/>
            <person name="Johansson T."/>
            <person name="Persson P."/>
            <person name="Tunlid A."/>
        </authorList>
    </citation>
    <scope>NUCLEOTIDE SEQUENCE [LARGE SCALE GENOMIC DNA]</scope>
    <source>
        <strain evidence="4 5">CBS 146.42</strain>
    </source>
</reference>
<feature type="compositionally biased region" description="Low complexity" evidence="3">
    <location>
        <begin position="389"/>
        <end position="406"/>
    </location>
</feature>
<dbReference type="GO" id="GO:0046872">
    <property type="term" value="F:metal ion binding"/>
    <property type="evidence" value="ECO:0007669"/>
    <property type="project" value="UniProtKB-KW"/>
</dbReference>
<protein>
    <recommendedName>
        <fullName evidence="6">Protein bir1</fullName>
    </recommendedName>
</protein>
<feature type="compositionally biased region" description="Basic and acidic residues" evidence="3">
    <location>
        <begin position="962"/>
        <end position="985"/>
    </location>
</feature>
<feature type="compositionally biased region" description="Acidic residues" evidence="3">
    <location>
        <begin position="302"/>
        <end position="323"/>
    </location>
</feature>
<dbReference type="EMBL" id="JAACJO010000002">
    <property type="protein sequence ID" value="KAF5362388.1"/>
    <property type="molecule type" value="Genomic_DNA"/>
</dbReference>
<dbReference type="InterPro" id="IPR051190">
    <property type="entry name" value="Baculoviral_IAP"/>
</dbReference>
<feature type="compositionally biased region" description="Polar residues" evidence="3">
    <location>
        <begin position="810"/>
        <end position="823"/>
    </location>
</feature>
<comment type="caution">
    <text evidence="4">The sequence shown here is derived from an EMBL/GenBank/DDBJ whole genome shotgun (WGS) entry which is preliminary data.</text>
</comment>
<proteinExistence type="predicted"/>
<feature type="compositionally biased region" description="Low complexity" evidence="3">
    <location>
        <begin position="690"/>
        <end position="699"/>
    </location>
</feature>
<feature type="compositionally biased region" description="Polar residues" evidence="3">
    <location>
        <begin position="1084"/>
        <end position="1096"/>
    </location>
</feature>
<dbReference type="PANTHER" id="PTHR46771:SF5">
    <property type="entry name" value="DETERIN"/>
    <property type="match status" value="1"/>
</dbReference>
<dbReference type="Pfam" id="PF00653">
    <property type="entry name" value="BIR"/>
    <property type="match status" value="2"/>
</dbReference>
<name>A0A8H5GCI7_9AGAR</name>
<feature type="compositionally biased region" description="Basic and acidic residues" evidence="3">
    <location>
        <begin position="794"/>
        <end position="803"/>
    </location>
</feature>
<feature type="compositionally biased region" description="Acidic residues" evidence="3">
    <location>
        <begin position="935"/>
        <end position="944"/>
    </location>
</feature>
<evidence type="ECO:0000313" key="5">
    <source>
        <dbReference type="Proteomes" id="UP000559027"/>
    </source>
</evidence>
<keyword evidence="2" id="KW-0862">Zinc</keyword>
<gene>
    <name evidence="4" type="ORF">D9756_002189</name>
</gene>
<feature type="compositionally biased region" description="Acidic residues" evidence="3">
    <location>
        <begin position="538"/>
        <end position="550"/>
    </location>
</feature>
<feature type="compositionally biased region" description="Acidic residues" evidence="3">
    <location>
        <begin position="474"/>
        <end position="497"/>
    </location>
</feature>
<accession>A0A8H5GCI7</accession>
<dbReference type="PROSITE" id="PS50143">
    <property type="entry name" value="BIR_REPEAT_2"/>
    <property type="match status" value="2"/>
</dbReference>
<dbReference type="AlphaFoldDB" id="A0A8H5GCI7"/>
<feature type="compositionally biased region" description="Acidic residues" evidence="3">
    <location>
        <begin position="737"/>
        <end position="746"/>
    </location>
</feature>
<keyword evidence="1" id="KW-0479">Metal-binding</keyword>
<feature type="compositionally biased region" description="Acidic residues" evidence="3">
    <location>
        <begin position="422"/>
        <end position="431"/>
    </location>
</feature>
<dbReference type="SUPFAM" id="SSF57924">
    <property type="entry name" value="Inhibitor of apoptosis (IAP) repeat"/>
    <property type="match status" value="2"/>
</dbReference>
<feature type="compositionally biased region" description="Acidic residues" evidence="3">
    <location>
        <begin position="361"/>
        <end position="388"/>
    </location>
</feature>
<dbReference type="SMART" id="SM00238">
    <property type="entry name" value="BIR"/>
    <property type="match status" value="2"/>
</dbReference>
<feature type="compositionally biased region" description="Low complexity" evidence="3">
    <location>
        <begin position="657"/>
        <end position="671"/>
    </location>
</feature>
<dbReference type="CDD" id="cd00022">
    <property type="entry name" value="BIR"/>
    <property type="match status" value="1"/>
</dbReference>
<feature type="compositionally biased region" description="Polar residues" evidence="3">
    <location>
        <begin position="1057"/>
        <end position="1067"/>
    </location>
</feature>
<evidence type="ECO:0000256" key="3">
    <source>
        <dbReference type="SAM" id="MobiDB-lite"/>
    </source>
</evidence>
<keyword evidence="5" id="KW-1185">Reference proteome</keyword>
<feature type="region of interest" description="Disordered" evidence="3">
    <location>
        <begin position="211"/>
        <end position="991"/>
    </location>
</feature>